<evidence type="ECO:0000313" key="4">
    <source>
        <dbReference type="Proteomes" id="UP001142055"/>
    </source>
</evidence>
<sequence length="111" mass="12837">MDEWSEDMQRMQSNESPIGLESTHRMRYNNVPKWRTASTIINGMPNERKMAIGRCRHRFLARLLFFSASVVVDLTSLIIAIGHNNELICHEQQGLNQSIAIRIGKFFQCDD</sequence>
<accession>A0A9Q0MFV8</accession>
<dbReference type="Proteomes" id="UP001142055">
    <property type="component" value="Chromosome 1"/>
</dbReference>
<keyword evidence="2" id="KW-0812">Transmembrane</keyword>
<evidence type="ECO:0000256" key="2">
    <source>
        <dbReference type="SAM" id="Phobius"/>
    </source>
</evidence>
<gene>
    <name evidence="3" type="ORF">RDWZM_003339</name>
</gene>
<protein>
    <submittedName>
        <fullName evidence="3">Uncharacterized protein</fullName>
    </submittedName>
</protein>
<organism evidence="3 4">
    <name type="scientific">Blomia tropicalis</name>
    <name type="common">Mite</name>
    <dbReference type="NCBI Taxonomy" id="40697"/>
    <lineage>
        <taxon>Eukaryota</taxon>
        <taxon>Metazoa</taxon>
        <taxon>Ecdysozoa</taxon>
        <taxon>Arthropoda</taxon>
        <taxon>Chelicerata</taxon>
        <taxon>Arachnida</taxon>
        <taxon>Acari</taxon>
        <taxon>Acariformes</taxon>
        <taxon>Sarcoptiformes</taxon>
        <taxon>Astigmata</taxon>
        <taxon>Glycyphagoidea</taxon>
        <taxon>Echimyopodidae</taxon>
        <taxon>Blomia</taxon>
    </lineage>
</organism>
<keyword evidence="2" id="KW-1133">Transmembrane helix</keyword>
<evidence type="ECO:0000256" key="1">
    <source>
        <dbReference type="SAM" id="MobiDB-lite"/>
    </source>
</evidence>
<keyword evidence="4" id="KW-1185">Reference proteome</keyword>
<evidence type="ECO:0000313" key="3">
    <source>
        <dbReference type="EMBL" id="KAJ6224794.1"/>
    </source>
</evidence>
<proteinExistence type="predicted"/>
<feature type="transmembrane region" description="Helical" evidence="2">
    <location>
        <begin position="59"/>
        <end position="82"/>
    </location>
</feature>
<dbReference type="AlphaFoldDB" id="A0A9Q0MFV8"/>
<comment type="caution">
    <text evidence="3">The sequence shown here is derived from an EMBL/GenBank/DDBJ whole genome shotgun (WGS) entry which is preliminary data.</text>
</comment>
<feature type="region of interest" description="Disordered" evidence="1">
    <location>
        <begin position="1"/>
        <end position="23"/>
    </location>
</feature>
<name>A0A9Q0MFV8_BLOTA</name>
<keyword evidence="2" id="KW-0472">Membrane</keyword>
<reference evidence="3" key="1">
    <citation type="submission" date="2022-12" db="EMBL/GenBank/DDBJ databases">
        <title>Genome assemblies of Blomia tropicalis.</title>
        <authorList>
            <person name="Cui Y."/>
        </authorList>
    </citation>
    <scope>NUCLEOTIDE SEQUENCE</scope>
    <source>
        <tissue evidence="3">Adult mites</tissue>
    </source>
</reference>
<dbReference type="EMBL" id="JAPWDV010000001">
    <property type="protein sequence ID" value="KAJ6224794.1"/>
    <property type="molecule type" value="Genomic_DNA"/>
</dbReference>